<protein>
    <submittedName>
        <fullName evidence="1">Uncharacterized protein</fullName>
    </submittedName>
</protein>
<dbReference type="Proteomes" id="UP000218231">
    <property type="component" value="Unassembled WGS sequence"/>
</dbReference>
<keyword evidence="2" id="KW-1185">Reference proteome</keyword>
<evidence type="ECO:0000313" key="2">
    <source>
        <dbReference type="Proteomes" id="UP000218231"/>
    </source>
</evidence>
<dbReference type="EMBL" id="LIAE01005929">
    <property type="protein sequence ID" value="PAV92878.1"/>
    <property type="molecule type" value="Genomic_DNA"/>
</dbReference>
<organism evidence="1 2">
    <name type="scientific">Diploscapter pachys</name>
    <dbReference type="NCBI Taxonomy" id="2018661"/>
    <lineage>
        <taxon>Eukaryota</taxon>
        <taxon>Metazoa</taxon>
        <taxon>Ecdysozoa</taxon>
        <taxon>Nematoda</taxon>
        <taxon>Chromadorea</taxon>
        <taxon>Rhabditida</taxon>
        <taxon>Rhabditina</taxon>
        <taxon>Rhabditomorpha</taxon>
        <taxon>Rhabditoidea</taxon>
        <taxon>Rhabditidae</taxon>
        <taxon>Diploscapter</taxon>
    </lineage>
</organism>
<dbReference type="AlphaFoldDB" id="A0A2A2M348"/>
<sequence>MKMLGLAHLLRPAIPPPAAVDDAVQRAAQPAQEIVDAALARATDQQRPVILREAFREPQARRRIGAREVERLQLGRAQPLDVPAVDELVAQRIELRVIRLGQPPRLGDDRRVAMLHPIARDLRHIVGDEGIGAVIVARRTAEQSIMLRDHPLRLGGIGVDLRLRPHVMHRQPDQIRLAGRVGHRPLAQRKGAELGRAVHEILKVRRPIRPLRFARGQLRRDAPFGVEGVEAHADRLGVIAGRPQEGRRHVEMRVGSIDLRVGSVTPVAEQRVGDDHGAVMARHRPAIRISPRQRERPPVPILRRHRIDVLREFVDRISPRRRTRHLHAQRPRRHAAERRGHLRLVMHRIGKGHVIRHRRGLARIARLLHRQRLRRELVGRLRPGRGHRRPCHRQRACPQYRCRHHRPHTQPFPIR</sequence>
<accession>A0A2A2M348</accession>
<gene>
    <name evidence="1" type="ORF">WR25_21319</name>
</gene>
<comment type="caution">
    <text evidence="1">The sequence shown here is derived from an EMBL/GenBank/DDBJ whole genome shotgun (WGS) entry which is preliminary data.</text>
</comment>
<reference evidence="1 2" key="1">
    <citation type="journal article" date="2017" name="Curr. Biol.">
        <title>Genome architecture and evolution of a unichromosomal asexual nematode.</title>
        <authorList>
            <person name="Fradin H."/>
            <person name="Zegar C."/>
            <person name="Gutwein M."/>
            <person name="Lucas J."/>
            <person name="Kovtun M."/>
            <person name="Corcoran D."/>
            <person name="Baugh L.R."/>
            <person name="Kiontke K."/>
            <person name="Gunsalus K."/>
            <person name="Fitch D.H."/>
            <person name="Piano F."/>
        </authorList>
    </citation>
    <scope>NUCLEOTIDE SEQUENCE [LARGE SCALE GENOMIC DNA]</scope>
    <source>
        <strain evidence="1">PF1309</strain>
    </source>
</reference>
<proteinExistence type="predicted"/>
<evidence type="ECO:0000313" key="1">
    <source>
        <dbReference type="EMBL" id="PAV92878.1"/>
    </source>
</evidence>
<name>A0A2A2M348_9BILA</name>